<dbReference type="Proteomes" id="UP000268014">
    <property type="component" value="Unassembled WGS sequence"/>
</dbReference>
<protein>
    <submittedName>
        <fullName evidence="3">Apple domain-containing protein</fullName>
    </submittedName>
</protein>
<sequence>MLLKVFFIGVGLRKPTTESLEKFTWLNFPDPNVLFFRMTILDMERSMLLLKAVAAPSVWILFFIQVHRALLCTFTIITSEEAPWDKAEVAKALSAQSEGACLKQCLEDFPECFIVATAKVDEGVQCSLFNERSVPQNYVEEMYETYTAGENIYILDRARNNNNACPSADTVLPA</sequence>
<name>A0A0N4WAC1_HAEPC</name>
<reference evidence="3" key="1">
    <citation type="submission" date="2017-02" db="UniProtKB">
        <authorList>
            <consortium name="WormBaseParasite"/>
        </authorList>
    </citation>
    <scope>IDENTIFICATION</scope>
</reference>
<evidence type="ECO:0000313" key="1">
    <source>
        <dbReference type="EMBL" id="VDO31496.1"/>
    </source>
</evidence>
<proteinExistence type="predicted"/>
<accession>A0A0N4WAC1</accession>
<dbReference type="WBParaSite" id="HPLM_0000731901-mRNA-1">
    <property type="protein sequence ID" value="HPLM_0000731901-mRNA-1"/>
    <property type="gene ID" value="HPLM_0000731901"/>
</dbReference>
<evidence type="ECO:0000313" key="3">
    <source>
        <dbReference type="WBParaSite" id="HPLM_0000731901-mRNA-1"/>
    </source>
</evidence>
<evidence type="ECO:0000313" key="2">
    <source>
        <dbReference type="Proteomes" id="UP000268014"/>
    </source>
</evidence>
<gene>
    <name evidence="1" type="ORF">HPLM_LOCUS7311</name>
</gene>
<dbReference type="OrthoDB" id="5890292at2759"/>
<organism evidence="3">
    <name type="scientific">Haemonchus placei</name>
    <name type="common">Barber's pole worm</name>
    <dbReference type="NCBI Taxonomy" id="6290"/>
    <lineage>
        <taxon>Eukaryota</taxon>
        <taxon>Metazoa</taxon>
        <taxon>Ecdysozoa</taxon>
        <taxon>Nematoda</taxon>
        <taxon>Chromadorea</taxon>
        <taxon>Rhabditida</taxon>
        <taxon>Rhabditina</taxon>
        <taxon>Rhabditomorpha</taxon>
        <taxon>Strongyloidea</taxon>
        <taxon>Trichostrongylidae</taxon>
        <taxon>Haemonchus</taxon>
    </lineage>
</organism>
<reference evidence="1 2" key="2">
    <citation type="submission" date="2018-11" db="EMBL/GenBank/DDBJ databases">
        <authorList>
            <consortium name="Pathogen Informatics"/>
        </authorList>
    </citation>
    <scope>NUCLEOTIDE SEQUENCE [LARGE SCALE GENOMIC DNA]</scope>
    <source>
        <strain evidence="1 2">MHpl1</strain>
    </source>
</reference>
<dbReference type="EMBL" id="UZAF01016636">
    <property type="protein sequence ID" value="VDO31496.1"/>
    <property type="molecule type" value="Genomic_DNA"/>
</dbReference>
<dbReference type="OMA" id="ACPLANT"/>
<dbReference type="AlphaFoldDB" id="A0A0N4WAC1"/>
<keyword evidence="2" id="KW-1185">Reference proteome</keyword>